<evidence type="ECO:0000256" key="4">
    <source>
        <dbReference type="ARBA" id="ARBA00023163"/>
    </source>
</evidence>
<dbReference type="Pfam" id="PF04542">
    <property type="entry name" value="Sigma70_r2"/>
    <property type="match status" value="1"/>
</dbReference>
<keyword evidence="8" id="KW-1185">Reference proteome</keyword>
<dbReference type="InterPro" id="IPR013324">
    <property type="entry name" value="RNA_pol_sigma_r3/r4-like"/>
</dbReference>
<evidence type="ECO:0000256" key="1">
    <source>
        <dbReference type="ARBA" id="ARBA00010641"/>
    </source>
</evidence>
<dbReference type="Proteomes" id="UP000243525">
    <property type="component" value="Unassembled WGS sequence"/>
</dbReference>
<dbReference type="GO" id="GO:0003677">
    <property type="term" value="F:DNA binding"/>
    <property type="evidence" value="ECO:0007669"/>
    <property type="project" value="InterPro"/>
</dbReference>
<evidence type="ECO:0000259" key="6">
    <source>
        <dbReference type="Pfam" id="PF08281"/>
    </source>
</evidence>
<dbReference type="SUPFAM" id="SSF88659">
    <property type="entry name" value="Sigma3 and sigma4 domains of RNA polymerase sigma factors"/>
    <property type="match status" value="1"/>
</dbReference>
<proteinExistence type="inferred from homology"/>
<feature type="domain" description="RNA polymerase sigma-70 region 2" evidence="5">
    <location>
        <begin position="21"/>
        <end position="87"/>
    </location>
</feature>
<dbReference type="NCBIfam" id="TIGR02985">
    <property type="entry name" value="Sig70_bacteroi1"/>
    <property type="match status" value="1"/>
</dbReference>
<dbReference type="InterPro" id="IPR013325">
    <property type="entry name" value="RNA_pol_sigma_r2"/>
</dbReference>
<evidence type="ECO:0000313" key="7">
    <source>
        <dbReference type="EMBL" id="PTN10127.1"/>
    </source>
</evidence>
<dbReference type="InterPro" id="IPR036388">
    <property type="entry name" value="WH-like_DNA-bd_sf"/>
</dbReference>
<keyword evidence="3" id="KW-0731">Sigma factor</keyword>
<dbReference type="SUPFAM" id="SSF88946">
    <property type="entry name" value="Sigma2 domain of RNA polymerase sigma factors"/>
    <property type="match status" value="1"/>
</dbReference>
<evidence type="ECO:0000256" key="3">
    <source>
        <dbReference type="ARBA" id="ARBA00023082"/>
    </source>
</evidence>
<dbReference type="InterPro" id="IPR039425">
    <property type="entry name" value="RNA_pol_sigma-70-like"/>
</dbReference>
<dbReference type="RefSeq" id="WP_107820912.1">
    <property type="nucleotide sequence ID" value="NZ_OY782574.1"/>
</dbReference>
<dbReference type="InterPro" id="IPR007627">
    <property type="entry name" value="RNA_pol_sigma70_r2"/>
</dbReference>
<sequence length="197" mass="23141">MNKDERHRKLVLGDTEAFEGLFKLTHPRMLSYCRLFVPDYHVAADLVQECYLKLWEKRETLKPNQSVESYLFVMLRNRCFNFLRDKKLEYAVDDVLSLPEIDMQHLFELDFTGLEGKSIEEELIDAIKQEIENLPEKRKLVFVKSKLEGLKNKEIAELLGISTKAVEKHLYEAKLQIKSALVHKYPLLTLLISFILK</sequence>
<keyword evidence="2" id="KW-0805">Transcription regulation</keyword>
<dbReference type="InterPro" id="IPR013249">
    <property type="entry name" value="RNA_pol_sigma70_r4_t2"/>
</dbReference>
<evidence type="ECO:0000256" key="2">
    <source>
        <dbReference type="ARBA" id="ARBA00023015"/>
    </source>
</evidence>
<protein>
    <submittedName>
        <fullName evidence="7">RNA polymerase sigma-70 factor (ECF subfamily)</fullName>
    </submittedName>
</protein>
<name>A0A2T5C5F1_9BACT</name>
<dbReference type="EMBL" id="QAAD01000002">
    <property type="protein sequence ID" value="PTN10127.1"/>
    <property type="molecule type" value="Genomic_DNA"/>
</dbReference>
<evidence type="ECO:0000259" key="5">
    <source>
        <dbReference type="Pfam" id="PF04542"/>
    </source>
</evidence>
<reference evidence="7 8" key="1">
    <citation type="submission" date="2018-04" db="EMBL/GenBank/DDBJ databases">
        <title>Genomic Encyclopedia of Archaeal and Bacterial Type Strains, Phase II (KMG-II): from individual species to whole genera.</title>
        <authorList>
            <person name="Goeker M."/>
        </authorList>
    </citation>
    <scope>NUCLEOTIDE SEQUENCE [LARGE SCALE GENOMIC DNA]</scope>
    <source>
        <strain evidence="7 8">DSM 28823</strain>
    </source>
</reference>
<gene>
    <name evidence="7" type="ORF">C8N47_102112</name>
</gene>
<feature type="domain" description="RNA polymerase sigma factor 70 region 4 type 2" evidence="6">
    <location>
        <begin position="125"/>
        <end position="176"/>
    </location>
</feature>
<dbReference type="GO" id="GO:0016987">
    <property type="term" value="F:sigma factor activity"/>
    <property type="evidence" value="ECO:0007669"/>
    <property type="project" value="UniProtKB-KW"/>
</dbReference>
<keyword evidence="4" id="KW-0804">Transcription</keyword>
<dbReference type="Gene3D" id="1.10.1740.10">
    <property type="match status" value="1"/>
</dbReference>
<comment type="caution">
    <text evidence="7">The sequence shown here is derived from an EMBL/GenBank/DDBJ whole genome shotgun (WGS) entry which is preliminary data.</text>
</comment>
<dbReference type="PANTHER" id="PTHR43133">
    <property type="entry name" value="RNA POLYMERASE ECF-TYPE SIGMA FACTO"/>
    <property type="match status" value="1"/>
</dbReference>
<dbReference type="Pfam" id="PF08281">
    <property type="entry name" value="Sigma70_r4_2"/>
    <property type="match status" value="1"/>
</dbReference>
<accession>A0A2T5C5F1</accession>
<dbReference type="InterPro" id="IPR014327">
    <property type="entry name" value="RNA_pol_sigma70_bacteroid"/>
</dbReference>
<organism evidence="7 8">
    <name type="scientific">Mangrovibacterium marinum</name>
    <dbReference type="NCBI Taxonomy" id="1639118"/>
    <lineage>
        <taxon>Bacteria</taxon>
        <taxon>Pseudomonadati</taxon>
        <taxon>Bacteroidota</taxon>
        <taxon>Bacteroidia</taxon>
        <taxon>Marinilabiliales</taxon>
        <taxon>Prolixibacteraceae</taxon>
        <taxon>Mangrovibacterium</taxon>
    </lineage>
</organism>
<dbReference type="PANTHER" id="PTHR43133:SF46">
    <property type="entry name" value="RNA POLYMERASE SIGMA-70 FACTOR ECF SUBFAMILY"/>
    <property type="match status" value="1"/>
</dbReference>
<dbReference type="InterPro" id="IPR014284">
    <property type="entry name" value="RNA_pol_sigma-70_dom"/>
</dbReference>
<dbReference type="OrthoDB" id="1120978at2"/>
<dbReference type="AlphaFoldDB" id="A0A2T5C5F1"/>
<evidence type="ECO:0000313" key="8">
    <source>
        <dbReference type="Proteomes" id="UP000243525"/>
    </source>
</evidence>
<dbReference type="NCBIfam" id="TIGR02937">
    <property type="entry name" value="sigma70-ECF"/>
    <property type="match status" value="1"/>
</dbReference>
<dbReference type="GO" id="GO:0006352">
    <property type="term" value="P:DNA-templated transcription initiation"/>
    <property type="evidence" value="ECO:0007669"/>
    <property type="project" value="InterPro"/>
</dbReference>
<comment type="similarity">
    <text evidence="1">Belongs to the sigma-70 factor family. ECF subfamily.</text>
</comment>
<dbReference type="Gene3D" id="1.10.10.10">
    <property type="entry name" value="Winged helix-like DNA-binding domain superfamily/Winged helix DNA-binding domain"/>
    <property type="match status" value="1"/>
</dbReference>